<evidence type="ECO:0000313" key="4">
    <source>
        <dbReference type="Proteomes" id="UP000075515"/>
    </source>
</evidence>
<reference evidence="3 4" key="1">
    <citation type="submission" date="2014-02" db="EMBL/GenBank/DDBJ databases">
        <title>The small core and large imbalanced accessory genome model reveals a collaborative survival strategy of Sorangium cellulosum strains in nature.</title>
        <authorList>
            <person name="Han K."/>
            <person name="Peng R."/>
            <person name="Blom J."/>
            <person name="Li Y.-Z."/>
        </authorList>
    </citation>
    <scope>NUCLEOTIDE SEQUENCE [LARGE SCALE GENOMIC DNA]</scope>
    <source>
        <strain evidence="3 4">So0149</strain>
    </source>
</reference>
<dbReference type="Proteomes" id="UP000075515">
    <property type="component" value="Unassembled WGS sequence"/>
</dbReference>
<comment type="caution">
    <text evidence="3">The sequence shown here is derived from an EMBL/GenBank/DDBJ whole genome shotgun (WGS) entry which is preliminary data.</text>
</comment>
<gene>
    <name evidence="3" type="ORF">BE18_00610</name>
</gene>
<accession>A0A150T142</accession>
<comment type="function">
    <text evidence="2">Antitoxin component of a type II toxin-antitoxin (TA) system.</text>
</comment>
<sequence>MKQVTIHTAKTHLSRLIEEACAGEEIVISRGSEPVVRLVPVNAPAPARVFGSMRGRAKVDAAFFEPLPDDELAAWGQ</sequence>
<dbReference type="PANTHER" id="PTHR35377:SF4">
    <property type="entry name" value="PREVENT-HOST-DEATH FAMILY PROTEIN"/>
    <property type="match status" value="1"/>
</dbReference>
<dbReference type="PANTHER" id="PTHR35377">
    <property type="entry name" value="ANTITOXIN VAPB49-RELATED-RELATED"/>
    <property type="match status" value="1"/>
</dbReference>
<dbReference type="NCBIfam" id="TIGR01552">
    <property type="entry name" value="phd_fam"/>
    <property type="match status" value="1"/>
</dbReference>
<comment type="similarity">
    <text evidence="1 2">Belongs to the phD/YefM antitoxin family.</text>
</comment>
<evidence type="ECO:0000313" key="3">
    <source>
        <dbReference type="EMBL" id="KYF98390.1"/>
    </source>
</evidence>
<dbReference type="AlphaFoldDB" id="A0A150T142"/>
<proteinExistence type="inferred from homology"/>
<dbReference type="Pfam" id="PF02604">
    <property type="entry name" value="PhdYeFM_antitox"/>
    <property type="match status" value="1"/>
</dbReference>
<dbReference type="InterPro" id="IPR036165">
    <property type="entry name" value="YefM-like_sf"/>
</dbReference>
<evidence type="ECO:0000256" key="1">
    <source>
        <dbReference type="ARBA" id="ARBA00009981"/>
    </source>
</evidence>
<dbReference type="EMBL" id="JEMC01001277">
    <property type="protein sequence ID" value="KYF98390.1"/>
    <property type="molecule type" value="Genomic_DNA"/>
</dbReference>
<dbReference type="Gene3D" id="3.40.1620.10">
    <property type="entry name" value="YefM-like domain"/>
    <property type="match status" value="1"/>
</dbReference>
<dbReference type="InterPro" id="IPR006442">
    <property type="entry name" value="Antitoxin_Phd/YefM"/>
</dbReference>
<dbReference type="SUPFAM" id="SSF143120">
    <property type="entry name" value="YefM-like"/>
    <property type="match status" value="1"/>
</dbReference>
<organism evidence="3 4">
    <name type="scientific">Sorangium cellulosum</name>
    <name type="common">Polyangium cellulosum</name>
    <dbReference type="NCBI Taxonomy" id="56"/>
    <lineage>
        <taxon>Bacteria</taxon>
        <taxon>Pseudomonadati</taxon>
        <taxon>Myxococcota</taxon>
        <taxon>Polyangia</taxon>
        <taxon>Polyangiales</taxon>
        <taxon>Polyangiaceae</taxon>
        <taxon>Sorangium</taxon>
    </lineage>
</organism>
<dbReference type="InterPro" id="IPR051416">
    <property type="entry name" value="phD-YefM_TA_antitoxins"/>
</dbReference>
<name>A0A150T142_SORCE</name>
<evidence type="ECO:0000256" key="2">
    <source>
        <dbReference type="RuleBase" id="RU362080"/>
    </source>
</evidence>
<protein>
    <recommendedName>
        <fullName evidence="2">Antitoxin</fullName>
    </recommendedName>
</protein>